<dbReference type="EMBL" id="LKMD01000105">
    <property type="protein sequence ID" value="PIA93948.1"/>
    <property type="molecule type" value="Genomic_DNA"/>
</dbReference>
<name>A0A2G5HN70_CERBT</name>
<dbReference type="EMBL" id="CP134187">
    <property type="protein sequence ID" value="WPB02596.1"/>
    <property type="molecule type" value="Genomic_DNA"/>
</dbReference>
<sequence>MVNLLAYGLAAALTCQQALAVPTNKYYNPKTNYPTCKNRKSQVANFDDLQGIPGNLLNPIPSGYQGLLYQGFSFSTVIATGTGLQPGVAPHSGTNYAAANLVTQLQGTPTITTFFPGSQTKSFDLESFYFGCATMLGQGAAAIPAACNIQVTGYQGSDNSVSNAKQICSRQFQYNPTTALGTVEQAFSGKINGCKDLSFAIVTFSPPGGLAVTSPLLAVVLDDIKYSTCSK</sequence>
<keyword evidence="5" id="KW-1185">Reference proteome</keyword>
<proteinExistence type="predicted"/>
<accession>A0A2G5HN70</accession>
<reference evidence="2 4" key="1">
    <citation type="submission" date="2015-10" db="EMBL/GenBank/DDBJ databases">
        <title>The cercosporin biosynthetic gene cluster was horizontally transferred to several fungal lineages and shown to be expanded in Cercospora beticola based on microsynteny with recipient genomes.</title>
        <authorList>
            <person name="De Jonge R."/>
            <person name="Ebert M.K."/>
            <person name="Suttle J.C."/>
            <person name="Jurick Ii W.M."/>
            <person name="Secor G.A."/>
            <person name="Thomma B.P."/>
            <person name="Van De Peer Y."/>
            <person name="Bolton M.D."/>
        </authorList>
    </citation>
    <scope>NUCLEOTIDE SEQUENCE [LARGE SCALE GENOMIC DNA]</scope>
    <source>
        <strain evidence="2 4">09-40</strain>
    </source>
</reference>
<feature type="chain" id="PRO_5013707177" evidence="1">
    <location>
        <begin position="21"/>
        <end position="231"/>
    </location>
</feature>
<feature type="signal peptide" evidence="1">
    <location>
        <begin position="1"/>
        <end position="20"/>
    </location>
</feature>
<gene>
    <name evidence="2" type="ORF">CB0940_05277</name>
    <name evidence="3" type="ORF">RHO25_007232</name>
</gene>
<dbReference type="OrthoDB" id="4820608at2759"/>
<organism evidence="2 4">
    <name type="scientific">Cercospora beticola</name>
    <name type="common">Sugarbeet leaf spot fungus</name>
    <dbReference type="NCBI Taxonomy" id="122368"/>
    <lineage>
        <taxon>Eukaryota</taxon>
        <taxon>Fungi</taxon>
        <taxon>Dikarya</taxon>
        <taxon>Ascomycota</taxon>
        <taxon>Pezizomycotina</taxon>
        <taxon>Dothideomycetes</taxon>
        <taxon>Dothideomycetidae</taxon>
        <taxon>Mycosphaerellales</taxon>
        <taxon>Mycosphaerellaceae</taxon>
        <taxon>Cercospora</taxon>
    </lineage>
</organism>
<dbReference type="Proteomes" id="UP001302367">
    <property type="component" value="Chromosome 4"/>
</dbReference>
<dbReference type="Proteomes" id="UP000230605">
    <property type="component" value="Chromosome 4"/>
</dbReference>
<evidence type="ECO:0000313" key="4">
    <source>
        <dbReference type="Proteomes" id="UP000230605"/>
    </source>
</evidence>
<dbReference type="AlphaFoldDB" id="A0A2G5HN70"/>
<evidence type="ECO:0000313" key="2">
    <source>
        <dbReference type="EMBL" id="PIA93948.1"/>
    </source>
</evidence>
<evidence type="ECO:0000313" key="3">
    <source>
        <dbReference type="EMBL" id="WPB02596.1"/>
    </source>
</evidence>
<evidence type="ECO:0000256" key="1">
    <source>
        <dbReference type="SAM" id="SignalP"/>
    </source>
</evidence>
<protein>
    <submittedName>
        <fullName evidence="2">Uncharacterized protein</fullName>
    </submittedName>
</protein>
<keyword evidence="1" id="KW-0732">Signal</keyword>
<reference evidence="3 5" key="2">
    <citation type="submission" date="2023-09" db="EMBL/GenBank/DDBJ databases">
        <title>Complete-Gapless Cercospora beticola genome.</title>
        <authorList>
            <person name="Wyatt N.A."/>
            <person name="Spanner R.E."/>
            <person name="Bolton M.D."/>
        </authorList>
    </citation>
    <scope>NUCLEOTIDE SEQUENCE [LARGE SCALE GENOMIC DNA]</scope>
    <source>
        <strain evidence="3">Cb09-40</strain>
    </source>
</reference>
<evidence type="ECO:0000313" key="5">
    <source>
        <dbReference type="Proteomes" id="UP001302367"/>
    </source>
</evidence>